<feature type="binding site" evidence="9">
    <location>
        <begin position="29"/>
        <end position="32"/>
    </location>
    <ligand>
        <name>ATP</name>
        <dbReference type="ChEBI" id="CHEBI:30616"/>
    </ligand>
</feature>
<keyword evidence="5 9" id="KW-0067">ATP-binding</keyword>
<evidence type="ECO:0000256" key="7">
    <source>
        <dbReference type="ARBA" id="ARBA00023235"/>
    </source>
</evidence>
<dbReference type="EC" id="5.6.1.7" evidence="9"/>
<evidence type="ECO:0000256" key="8">
    <source>
        <dbReference type="ARBA" id="ARBA00025702"/>
    </source>
</evidence>
<comment type="subcellular location">
    <subcellularLocation>
        <location evidence="2">Cell surface</location>
    </subcellularLocation>
    <subcellularLocation>
        <location evidence="9">Cytoplasm</location>
    </subcellularLocation>
    <subcellularLocation>
        <location evidence="8">Secreted</location>
        <location evidence="8">Capsule</location>
    </subcellularLocation>
    <subcellularLocation>
        <location evidence="1">Secreted</location>
        <location evidence="1">Cell wall</location>
    </subcellularLocation>
</comment>
<dbReference type="Pfam" id="PF00118">
    <property type="entry name" value="Cpn60_TCP1"/>
    <property type="match status" value="1"/>
</dbReference>
<evidence type="ECO:0000313" key="12">
    <source>
        <dbReference type="EMBL" id="KJL49455.1"/>
    </source>
</evidence>
<reference evidence="12 13" key="1">
    <citation type="submission" date="2015-02" db="EMBL/GenBank/DDBJ databases">
        <title>Draft genome sequences of ten Microbacterium spp. with emphasis on heavy metal contaminated environments.</title>
        <authorList>
            <person name="Corretto E."/>
        </authorList>
    </citation>
    <scope>NUCLEOTIDE SEQUENCE [LARGE SCALE GENOMIC DNA]</scope>
    <source>
        <strain evidence="12 13">SA35</strain>
    </source>
</reference>
<dbReference type="InterPro" id="IPR027413">
    <property type="entry name" value="GROEL-like_equatorial_sf"/>
</dbReference>
<dbReference type="GO" id="GO:0140662">
    <property type="term" value="F:ATP-dependent protein folding chaperone"/>
    <property type="evidence" value="ECO:0007669"/>
    <property type="project" value="InterPro"/>
</dbReference>
<evidence type="ECO:0000256" key="9">
    <source>
        <dbReference type="HAMAP-Rule" id="MF_00600"/>
    </source>
</evidence>
<dbReference type="AlphaFoldDB" id="A0A0M2HX01"/>
<dbReference type="NCBIfam" id="NF009489">
    <property type="entry name" value="PRK12851.1"/>
    <property type="match status" value="1"/>
</dbReference>
<feature type="binding site" evidence="9">
    <location>
        <begin position="477"/>
        <end position="479"/>
    </location>
    <ligand>
        <name>ATP</name>
        <dbReference type="ChEBI" id="CHEBI:30616"/>
    </ligand>
</feature>
<dbReference type="GO" id="GO:0051082">
    <property type="term" value="F:unfolded protein binding"/>
    <property type="evidence" value="ECO:0007669"/>
    <property type="project" value="UniProtKB-UniRule"/>
</dbReference>
<dbReference type="Proteomes" id="UP000033900">
    <property type="component" value="Unassembled WGS sequence"/>
</dbReference>
<dbReference type="CDD" id="cd03344">
    <property type="entry name" value="GroEL"/>
    <property type="match status" value="1"/>
</dbReference>
<evidence type="ECO:0000256" key="10">
    <source>
        <dbReference type="RuleBase" id="RU000418"/>
    </source>
</evidence>
<evidence type="ECO:0000256" key="1">
    <source>
        <dbReference type="ARBA" id="ARBA00004191"/>
    </source>
</evidence>
<dbReference type="HAMAP" id="MF_00600">
    <property type="entry name" value="CH60"/>
    <property type="match status" value="1"/>
</dbReference>
<dbReference type="SUPFAM" id="SSF48592">
    <property type="entry name" value="GroEL equatorial domain-like"/>
    <property type="match status" value="1"/>
</dbReference>
<dbReference type="InterPro" id="IPR002423">
    <property type="entry name" value="Cpn60/GroEL/TCP-1"/>
</dbReference>
<dbReference type="InterPro" id="IPR027410">
    <property type="entry name" value="TCP-1-like_intermed_sf"/>
</dbReference>
<dbReference type="FunFam" id="3.50.7.10:FF:000001">
    <property type="entry name" value="60 kDa chaperonin"/>
    <property type="match status" value="1"/>
</dbReference>
<dbReference type="GO" id="GO:0009408">
    <property type="term" value="P:response to heat"/>
    <property type="evidence" value="ECO:0007669"/>
    <property type="project" value="UniProtKB-ARBA"/>
</dbReference>
<gene>
    <name evidence="12" type="primary">groL1</name>
    <name evidence="9" type="synonym">groEL</name>
    <name evidence="9" type="synonym">groL</name>
    <name evidence="12" type="ORF">RS84_00167</name>
</gene>
<comment type="subunit">
    <text evidence="9 11">Forms a cylinder of 14 subunits composed of two heptameric rings stacked back-to-back. Interacts with the co-chaperonin GroES.</text>
</comment>
<dbReference type="GO" id="GO:0042026">
    <property type="term" value="P:protein refolding"/>
    <property type="evidence" value="ECO:0007669"/>
    <property type="project" value="UniProtKB-UniRule"/>
</dbReference>
<keyword evidence="13" id="KW-1185">Reference proteome</keyword>
<comment type="similarity">
    <text evidence="3 9 10">Belongs to the chaperonin (HSP60) family.</text>
</comment>
<dbReference type="Gene3D" id="3.50.7.10">
    <property type="entry name" value="GroEL"/>
    <property type="match status" value="1"/>
</dbReference>
<dbReference type="GO" id="GO:0016853">
    <property type="term" value="F:isomerase activity"/>
    <property type="evidence" value="ECO:0007669"/>
    <property type="project" value="UniProtKB-KW"/>
</dbReference>
<organism evidence="12 13">
    <name type="scientific">Microbacterium hydrocarbonoxydans</name>
    <dbReference type="NCBI Taxonomy" id="273678"/>
    <lineage>
        <taxon>Bacteria</taxon>
        <taxon>Bacillati</taxon>
        <taxon>Actinomycetota</taxon>
        <taxon>Actinomycetes</taxon>
        <taxon>Micrococcales</taxon>
        <taxon>Microbacteriaceae</taxon>
        <taxon>Microbacterium</taxon>
    </lineage>
</organism>
<dbReference type="GO" id="GO:0042603">
    <property type="term" value="C:capsule"/>
    <property type="evidence" value="ECO:0007669"/>
    <property type="project" value="UniProtKB-SubCell"/>
</dbReference>
<evidence type="ECO:0000256" key="6">
    <source>
        <dbReference type="ARBA" id="ARBA00023186"/>
    </source>
</evidence>
<feature type="binding site" evidence="9">
    <location>
        <begin position="86"/>
        <end position="90"/>
    </location>
    <ligand>
        <name>ATP</name>
        <dbReference type="ChEBI" id="CHEBI:30616"/>
    </ligand>
</feature>
<keyword evidence="9" id="KW-0963">Cytoplasm</keyword>
<dbReference type="InterPro" id="IPR001844">
    <property type="entry name" value="Cpn60/GroEL"/>
</dbReference>
<evidence type="ECO:0000256" key="4">
    <source>
        <dbReference type="ARBA" id="ARBA00022741"/>
    </source>
</evidence>
<dbReference type="PATRIC" id="fig|273678.4.peg.158"/>
<dbReference type="RefSeq" id="WP_045255855.1">
    <property type="nucleotide sequence ID" value="NZ_CP158847.1"/>
</dbReference>
<evidence type="ECO:0000256" key="3">
    <source>
        <dbReference type="ARBA" id="ARBA00006607"/>
    </source>
</evidence>
<evidence type="ECO:0000313" key="13">
    <source>
        <dbReference type="Proteomes" id="UP000033900"/>
    </source>
</evidence>
<dbReference type="SUPFAM" id="SSF54849">
    <property type="entry name" value="GroEL-intermediate domain like"/>
    <property type="match status" value="1"/>
</dbReference>
<accession>A0A0M2HX01</accession>
<dbReference type="GO" id="GO:0005524">
    <property type="term" value="F:ATP binding"/>
    <property type="evidence" value="ECO:0007669"/>
    <property type="project" value="UniProtKB-UniRule"/>
</dbReference>
<dbReference type="NCBIfam" id="TIGR02348">
    <property type="entry name" value="GroEL"/>
    <property type="match status" value="1"/>
</dbReference>
<evidence type="ECO:0000256" key="11">
    <source>
        <dbReference type="RuleBase" id="RU000419"/>
    </source>
</evidence>
<dbReference type="NCBIfam" id="NF009488">
    <property type="entry name" value="PRK12850.1"/>
    <property type="match status" value="1"/>
</dbReference>
<sequence length="539" mass="56878">MAKIIAFDEEARRGLERGLNILADAVKVTLGPRGRNVVLEKKWGAPTITNDGVSIAKEIELDDPYEKIGAELVKEVAKKTDDVAGDGTTTATVLAQALVREGLRNVAAGADPISLKRGIEKAVAAITEELLSSAKEIDSKEQIAATASISAADTAIGELIAEAIDKVGKEGVVTVEESQTFGTELELTEGMRFDKGYLNPYFVTDPERQEAVFEDAYILIANQKISNIKDLLPIVDKVIQDGKELVIIAEDVEGEALATLVLNKLKGIFKSVAVKAPGFGDRRKAQLQDIAILTGGQVITEEVGLKLENATLDLLGRARKVIVTKDETTIVEGAGEAAQIEGRVTQIRREIENTDSDYDREKLQERLAKLAGGVAVIKAGAATEVELKERKHRIEDAVRNAKAAVEEGIVPGGGVALIQSGTKALDALSLTGDEATGANIVRVAIEAPLKQIALNAGLEPGVVANKVAELESGHGLNAATGEYVDMFAAGIIDPAKVTRSALQNAASIAGLFLTTEVVVADKPEKAAAPMGDPSGGMDF</sequence>
<comment type="caution">
    <text evidence="9">Lacks conserved residue(s) required for the propagation of feature annotation.</text>
</comment>
<dbReference type="Gene3D" id="3.30.260.10">
    <property type="entry name" value="TCP-1-like chaperonin intermediate domain"/>
    <property type="match status" value="1"/>
</dbReference>
<comment type="function">
    <text evidence="9 11">Together with its co-chaperonin GroES, plays an essential role in assisting protein folding. The GroEL-GroES system forms a nano-cage that allows encapsulation of the non-native substrate proteins and provides a physical environment optimized to promote and accelerate protein folding.</text>
</comment>
<dbReference type="NCBIfam" id="NF000592">
    <property type="entry name" value="PRK00013.1"/>
    <property type="match status" value="1"/>
</dbReference>
<dbReference type="PRINTS" id="PR00298">
    <property type="entry name" value="CHAPERONIN60"/>
</dbReference>
<keyword evidence="7 9" id="KW-0413">Isomerase</keyword>
<dbReference type="STRING" id="273678.RS84_00167"/>
<proteinExistence type="inferred from homology"/>
<dbReference type="SUPFAM" id="SSF52029">
    <property type="entry name" value="GroEL apical domain-like"/>
    <property type="match status" value="1"/>
</dbReference>
<dbReference type="InterPro" id="IPR018370">
    <property type="entry name" value="Chaperonin_Cpn60_CS"/>
</dbReference>
<keyword evidence="4 9" id="KW-0547">Nucleotide-binding</keyword>
<dbReference type="GO" id="GO:0005737">
    <property type="term" value="C:cytoplasm"/>
    <property type="evidence" value="ECO:0007669"/>
    <property type="project" value="UniProtKB-SubCell"/>
</dbReference>
<keyword evidence="6 9" id="KW-0143">Chaperone</keyword>
<evidence type="ECO:0000256" key="5">
    <source>
        <dbReference type="ARBA" id="ARBA00022840"/>
    </source>
</evidence>
<dbReference type="Gene3D" id="1.10.560.10">
    <property type="entry name" value="GroEL-like equatorial domain"/>
    <property type="match status" value="1"/>
</dbReference>
<dbReference type="InterPro" id="IPR027409">
    <property type="entry name" value="GroEL-like_apical_dom_sf"/>
</dbReference>
<protein>
    <recommendedName>
        <fullName evidence="9">Chaperonin GroEL</fullName>
        <ecNumber evidence="9">5.6.1.7</ecNumber>
    </recommendedName>
    <alternativeName>
        <fullName evidence="9">60 kDa chaperonin</fullName>
    </alternativeName>
    <alternativeName>
        <fullName evidence="9">Chaperonin-60</fullName>
        <shortName evidence="9">Cpn60</shortName>
    </alternativeName>
</protein>
<feature type="binding site" evidence="9">
    <location>
        <position position="493"/>
    </location>
    <ligand>
        <name>ATP</name>
        <dbReference type="ChEBI" id="CHEBI:30616"/>
    </ligand>
</feature>
<comment type="caution">
    <text evidence="12">The sequence shown here is derived from an EMBL/GenBank/DDBJ whole genome shotgun (WGS) entry which is preliminary data.</text>
</comment>
<dbReference type="PROSITE" id="PS00296">
    <property type="entry name" value="CHAPERONINS_CPN60"/>
    <property type="match status" value="1"/>
</dbReference>
<dbReference type="EMBL" id="JYJB01000003">
    <property type="protein sequence ID" value="KJL49455.1"/>
    <property type="molecule type" value="Genomic_DNA"/>
</dbReference>
<feature type="binding site" evidence="9">
    <location>
        <position position="413"/>
    </location>
    <ligand>
        <name>ATP</name>
        <dbReference type="ChEBI" id="CHEBI:30616"/>
    </ligand>
</feature>
<dbReference type="NCBIfam" id="NF009487">
    <property type="entry name" value="PRK12849.1"/>
    <property type="match status" value="1"/>
</dbReference>
<evidence type="ECO:0000256" key="2">
    <source>
        <dbReference type="ARBA" id="ARBA00004241"/>
    </source>
</evidence>
<dbReference type="GO" id="GO:0009986">
    <property type="term" value="C:cell surface"/>
    <property type="evidence" value="ECO:0007669"/>
    <property type="project" value="UniProtKB-SubCell"/>
</dbReference>
<dbReference type="PANTHER" id="PTHR45633">
    <property type="entry name" value="60 KDA HEAT SHOCK PROTEIN, MITOCHONDRIAL"/>
    <property type="match status" value="1"/>
</dbReference>
<dbReference type="OrthoDB" id="9766614at2"/>
<name>A0A0M2HX01_9MICO</name>